<protein>
    <submittedName>
        <fullName evidence="1">Uncharacterized protein</fullName>
    </submittedName>
</protein>
<dbReference type="Proteomes" id="UP000054018">
    <property type="component" value="Unassembled WGS sequence"/>
</dbReference>
<dbReference type="EMBL" id="KN833687">
    <property type="protein sequence ID" value="KIK30294.1"/>
    <property type="molecule type" value="Genomic_DNA"/>
</dbReference>
<organism evidence="1 2">
    <name type="scientific">Pisolithus microcarpus 441</name>
    <dbReference type="NCBI Taxonomy" id="765257"/>
    <lineage>
        <taxon>Eukaryota</taxon>
        <taxon>Fungi</taxon>
        <taxon>Dikarya</taxon>
        <taxon>Basidiomycota</taxon>
        <taxon>Agaricomycotina</taxon>
        <taxon>Agaricomycetes</taxon>
        <taxon>Agaricomycetidae</taxon>
        <taxon>Boletales</taxon>
        <taxon>Sclerodermatineae</taxon>
        <taxon>Pisolithaceae</taxon>
        <taxon>Pisolithus</taxon>
    </lineage>
</organism>
<dbReference type="STRING" id="765257.A0A0C9ZW62"/>
<dbReference type="AlphaFoldDB" id="A0A0C9ZW62"/>
<dbReference type="HOGENOM" id="CLU_2580375_0_0_1"/>
<evidence type="ECO:0000313" key="1">
    <source>
        <dbReference type="EMBL" id="KIK30294.1"/>
    </source>
</evidence>
<sequence length="81" mass="9346">MGIQVQVPVRHYRGYPFVVQVAPACRREGNPKPIIINVVPWRTGCYRYTGKVKCDLTRTSYQHSEVFWVMKAQAHPLESSL</sequence>
<evidence type="ECO:0000313" key="2">
    <source>
        <dbReference type="Proteomes" id="UP000054018"/>
    </source>
</evidence>
<feature type="non-terminal residue" evidence="1">
    <location>
        <position position="81"/>
    </location>
</feature>
<reference evidence="1 2" key="1">
    <citation type="submission" date="2014-04" db="EMBL/GenBank/DDBJ databases">
        <authorList>
            <consortium name="DOE Joint Genome Institute"/>
            <person name="Kuo A."/>
            <person name="Kohler A."/>
            <person name="Costa M.D."/>
            <person name="Nagy L.G."/>
            <person name="Floudas D."/>
            <person name="Copeland A."/>
            <person name="Barry K.W."/>
            <person name="Cichocki N."/>
            <person name="Veneault-Fourrey C."/>
            <person name="LaButti K."/>
            <person name="Lindquist E.A."/>
            <person name="Lipzen A."/>
            <person name="Lundell T."/>
            <person name="Morin E."/>
            <person name="Murat C."/>
            <person name="Sun H."/>
            <person name="Tunlid A."/>
            <person name="Henrissat B."/>
            <person name="Grigoriev I.V."/>
            <person name="Hibbett D.S."/>
            <person name="Martin F."/>
            <person name="Nordberg H.P."/>
            <person name="Cantor M.N."/>
            <person name="Hua S.X."/>
        </authorList>
    </citation>
    <scope>NUCLEOTIDE SEQUENCE [LARGE SCALE GENOMIC DNA]</scope>
    <source>
        <strain evidence="1 2">441</strain>
    </source>
</reference>
<accession>A0A0C9ZW62</accession>
<gene>
    <name evidence="1" type="ORF">PISMIDRAFT_671480</name>
</gene>
<reference evidence="2" key="2">
    <citation type="submission" date="2015-01" db="EMBL/GenBank/DDBJ databases">
        <title>Evolutionary Origins and Diversification of the Mycorrhizal Mutualists.</title>
        <authorList>
            <consortium name="DOE Joint Genome Institute"/>
            <consortium name="Mycorrhizal Genomics Consortium"/>
            <person name="Kohler A."/>
            <person name="Kuo A."/>
            <person name="Nagy L.G."/>
            <person name="Floudas D."/>
            <person name="Copeland A."/>
            <person name="Barry K.W."/>
            <person name="Cichocki N."/>
            <person name="Veneault-Fourrey C."/>
            <person name="LaButti K."/>
            <person name="Lindquist E.A."/>
            <person name="Lipzen A."/>
            <person name="Lundell T."/>
            <person name="Morin E."/>
            <person name="Murat C."/>
            <person name="Riley R."/>
            <person name="Ohm R."/>
            <person name="Sun H."/>
            <person name="Tunlid A."/>
            <person name="Henrissat B."/>
            <person name="Grigoriev I.V."/>
            <person name="Hibbett D.S."/>
            <person name="Martin F."/>
        </authorList>
    </citation>
    <scope>NUCLEOTIDE SEQUENCE [LARGE SCALE GENOMIC DNA]</scope>
    <source>
        <strain evidence="2">441</strain>
    </source>
</reference>
<name>A0A0C9ZW62_9AGAM</name>
<keyword evidence="2" id="KW-1185">Reference proteome</keyword>
<proteinExistence type="predicted"/>